<organism evidence="2 3">
    <name type="scientific">Aeoliella straminimaris</name>
    <dbReference type="NCBI Taxonomy" id="2954799"/>
    <lineage>
        <taxon>Bacteria</taxon>
        <taxon>Pseudomonadati</taxon>
        <taxon>Planctomycetota</taxon>
        <taxon>Planctomycetia</taxon>
        <taxon>Pirellulales</taxon>
        <taxon>Lacipirellulaceae</taxon>
        <taxon>Aeoliella</taxon>
    </lineage>
</organism>
<dbReference type="GO" id="GO:0016787">
    <property type="term" value="F:hydrolase activity"/>
    <property type="evidence" value="ECO:0007669"/>
    <property type="project" value="UniProtKB-KW"/>
</dbReference>
<reference evidence="2" key="1">
    <citation type="submission" date="2022-06" db="EMBL/GenBank/DDBJ databases">
        <title>Aeoliella straminimaris, a novel planctomycete from sediments.</title>
        <authorList>
            <person name="Vitorino I.R."/>
            <person name="Lage O.M."/>
        </authorList>
    </citation>
    <scope>NUCLEOTIDE SEQUENCE</scope>
    <source>
        <strain evidence="2">ICT_H6.2</strain>
    </source>
</reference>
<dbReference type="EMBL" id="JAMXLR010000091">
    <property type="protein sequence ID" value="MCO6047294.1"/>
    <property type="molecule type" value="Genomic_DNA"/>
</dbReference>
<evidence type="ECO:0000313" key="3">
    <source>
        <dbReference type="Proteomes" id="UP001155241"/>
    </source>
</evidence>
<feature type="domain" description="Sulfatase N-terminal" evidence="1">
    <location>
        <begin position="6"/>
        <end position="299"/>
    </location>
</feature>
<dbReference type="InterPro" id="IPR017850">
    <property type="entry name" value="Alkaline_phosphatase_core_sf"/>
</dbReference>
<evidence type="ECO:0000313" key="2">
    <source>
        <dbReference type="EMBL" id="MCO6047294.1"/>
    </source>
</evidence>
<proteinExistence type="predicted"/>
<keyword evidence="3" id="KW-1185">Reference proteome</keyword>
<accession>A0A9X2JKS7</accession>
<name>A0A9X2JKS7_9BACT</name>
<keyword evidence="2" id="KW-0378">Hydrolase</keyword>
<gene>
    <name evidence="2" type="ORF">NG895_25620</name>
</gene>
<sequence>MTSRVLIVLIVDGLRARALGAYGNTAYETPALDQLASESLLFDRVLGESTDLDDVYNALWTGRPKQPAADSSTQSLIAGLVAQGYLCHLVTDDAKVAVQPHCEAFEQVTLLEHDHTKPAAEVFDTSMGLTIEAAATILGEWSAEYEQPRLLWIHLRGLTGPWDAPVDFAEGLRDQDDPEIPLSIEPAQGETSAGELGADEAFLAGCRYSAQVMALDRSLGALDGLLAELWPEVPVTFLLAGARGYALGEHGTLGLAGPAYRELFQVPLLVRSPQIAPLRRSAELVQTSNFAELIIQLANGQTLELPHRRVAAGTSDGSRYLETDDWTWVAAADGETSELYVQPDDSWQANDVASLCPTELEAFAELSRSIDAAVAEGQPWQTLELPEVDLHATPDG</sequence>
<dbReference type="InterPro" id="IPR000917">
    <property type="entry name" value="Sulfatase_N"/>
</dbReference>
<comment type="caution">
    <text evidence="2">The sequence shown here is derived from an EMBL/GenBank/DDBJ whole genome shotgun (WGS) entry which is preliminary data.</text>
</comment>
<evidence type="ECO:0000259" key="1">
    <source>
        <dbReference type="Pfam" id="PF00884"/>
    </source>
</evidence>
<dbReference type="AlphaFoldDB" id="A0A9X2JKS7"/>
<dbReference type="Proteomes" id="UP001155241">
    <property type="component" value="Unassembled WGS sequence"/>
</dbReference>
<dbReference type="Pfam" id="PF00884">
    <property type="entry name" value="Sulfatase"/>
    <property type="match status" value="1"/>
</dbReference>
<dbReference type="Gene3D" id="3.40.720.10">
    <property type="entry name" value="Alkaline Phosphatase, subunit A"/>
    <property type="match status" value="1"/>
</dbReference>
<dbReference type="RefSeq" id="WP_252855407.1">
    <property type="nucleotide sequence ID" value="NZ_JAMXLR010000091.1"/>
</dbReference>
<dbReference type="SUPFAM" id="SSF53649">
    <property type="entry name" value="Alkaline phosphatase-like"/>
    <property type="match status" value="1"/>
</dbReference>
<protein>
    <submittedName>
        <fullName evidence="2">Sulfatase-like hydrolase/transferase</fullName>
    </submittedName>
</protein>